<dbReference type="PANTHER" id="PTHR30273:SF2">
    <property type="entry name" value="PROTEIN FECR"/>
    <property type="match status" value="1"/>
</dbReference>
<dbReference type="Gene3D" id="3.55.50.30">
    <property type="match status" value="1"/>
</dbReference>
<dbReference type="PANTHER" id="PTHR30273">
    <property type="entry name" value="PERIPLASMIC SIGNAL SENSOR AND SIGMA FACTOR ACTIVATOR FECR-RELATED"/>
    <property type="match status" value="1"/>
</dbReference>
<evidence type="ECO:0000259" key="2">
    <source>
        <dbReference type="Pfam" id="PF16344"/>
    </source>
</evidence>
<dbReference type="InterPro" id="IPR012373">
    <property type="entry name" value="Ferrdict_sens_TM"/>
</dbReference>
<evidence type="ECO:0000313" key="4">
    <source>
        <dbReference type="Proteomes" id="UP000664628"/>
    </source>
</evidence>
<dbReference type="Pfam" id="PF16344">
    <property type="entry name" value="FecR_C"/>
    <property type="match status" value="1"/>
</dbReference>
<comment type="caution">
    <text evidence="3">The sequence shown here is derived from an EMBL/GenBank/DDBJ whole genome shotgun (WGS) entry which is preliminary data.</text>
</comment>
<evidence type="ECO:0000259" key="1">
    <source>
        <dbReference type="Pfam" id="PF04773"/>
    </source>
</evidence>
<dbReference type="Pfam" id="PF04773">
    <property type="entry name" value="FecR"/>
    <property type="match status" value="1"/>
</dbReference>
<gene>
    <name evidence="3" type="ORF">J2I46_30045</name>
</gene>
<reference evidence="3 4" key="1">
    <citation type="submission" date="2021-03" db="EMBL/GenBank/DDBJ databases">
        <title>Fibrella sp. HMF5405 genome sequencing and assembly.</title>
        <authorList>
            <person name="Kang H."/>
            <person name="Kim H."/>
            <person name="Bae S."/>
            <person name="Joh K."/>
        </authorList>
    </citation>
    <scope>NUCLEOTIDE SEQUENCE [LARGE SCALE GENOMIC DNA]</scope>
    <source>
        <strain evidence="3 4">HMF5405</strain>
    </source>
</reference>
<evidence type="ECO:0000313" key="3">
    <source>
        <dbReference type="EMBL" id="MBO0952856.1"/>
    </source>
</evidence>
<protein>
    <submittedName>
        <fullName evidence="3">FecR family protein</fullName>
    </submittedName>
</protein>
<feature type="domain" description="Protein FecR C-terminal" evidence="2">
    <location>
        <begin position="294"/>
        <end position="361"/>
    </location>
</feature>
<sequence length="369" mass="41243">MQPAYENFSTADFLTDNAFVSHQLRPTSQSSRFWADWISQHPQRLREYQQAIDLVAAIQLGLDSYAKTRLPEQAVEQLLLRIQGTNARLPATVRPLHRLGWKKWAVAASLLLALGIGIGLWRQTTPRPSTYEGQLATLKHTFSEKINTTLQVQIIHLPDGSIVSLAAKSRLSYPADFGQQKRVVYLSGEATFEVTSNKAKPFLVHANEIMTRVVGTRFTVRAFEREDKVRIWVQSGQVSVSHNQSTSLSIGPEVMLLPNQQVVFNRETAQFDKMLVDSPSLVATPTRQRKAPAFVYNDTPILQVLQDLKEAYGIDILYDKEALANCQLNSSMVNESFEQKLTVVCATIGATYELVDGQVIIKGGSCQQP</sequence>
<dbReference type="PIRSF" id="PIRSF018266">
    <property type="entry name" value="FecR"/>
    <property type="match status" value="1"/>
</dbReference>
<dbReference type="Gene3D" id="2.60.120.1440">
    <property type="match status" value="1"/>
</dbReference>
<keyword evidence="4" id="KW-1185">Reference proteome</keyword>
<dbReference type="Proteomes" id="UP000664628">
    <property type="component" value="Unassembled WGS sequence"/>
</dbReference>
<feature type="domain" description="FecR protein" evidence="1">
    <location>
        <begin position="155"/>
        <end position="238"/>
    </location>
</feature>
<dbReference type="InterPro" id="IPR006860">
    <property type="entry name" value="FecR"/>
</dbReference>
<name>A0ABS3JS73_9BACT</name>
<dbReference type="InterPro" id="IPR032508">
    <property type="entry name" value="FecR_C"/>
</dbReference>
<dbReference type="RefSeq" id="WP_207332807.1">
    <property type="nucleotide sequence ID" value="NZ_JAFMYW010000014.1"/>
</dbReference>
<organism evidence="3 4">
    <name type="scientific">Fibrella forsythiae</name>
    <dbReference type="NCBI Taxonomy" id="2817061"/>
    <lineage>
        <taxon>Bacteria</taxon>
        <taxon>Pseudomonadati</taxon>
        <taxon>Bacteroidota</taxon>
        <taxon>Cytophagia</taxon>
        <taxon>Cytophagales</taxon>
        <taxon>Spirosomataceae</taxon>
        <taxon>Fibrella</taxon>
    </lineage>
</organism>
<proteinExistence type="predicted"/>
<accession>A0ABS3JS73</accession>
<dbReference type="EMBL" id="JAFMYW010000014">
    <property type="protein sequence ID" value="MBO0952856.1"/>
    <property type="molecule type" value="Genomic_DNA"/>
</dbReference>